<reference evidence="8" key="1">
    <citation type="submission" date="2014-08" db="EMBL/GenBank/DDBJ databases">
        <authorList>
            <person name="Sharma Rahul"/>
            <person name="Thines Marco"/>
        </authorList>
    </citation>
    <scope>NUCLEOTIDE SEQUENCE</scope>
</reference>
<feature type="transmembrane region" description="Helical" evidence="6">
    <location>
        <begin position="534"/>
        <end position="558"/>
    </location>
</feature>
<organism evidence="8">
    <name type="scientific">Phaffia rhodozyma</name>
    <name type="common">Yeast</name>
    <name type="synonym">Xanthophyllomyces dendrorhous</name>
    <dbReference type="NCBI Taxonomy" id="264483"/>
    <lineage>
        <taxon>Eukaryota</taxon>
        <taxon>Fungi</taxon>
        <taxon>Dikarya</taxon>
        <taxon>Basidiomycota</taxon>
        <taxon>Agaricomycotina</taxon>
        <taxon>Tremellomycetes</taxon>
        <taxon>Cystofilobasidiales</taxon>
        <taxon>Mrakiaceae</taxon>
        <taxon>Phaffia</taxon>
    </lineage>
</organism>
<feature type="compositionally biased region" description="Low complexity" evidence="5">
    <location>
        <begin position="83"/>
        <end position="104"/>
    </location>
</feature>
<dbReference type="AlphaFoldDB" id="A0A0F7SKI0"/>
<evidence type="ECO:0000256" key="5">
    <source>
        <dbReference type="SAM" id="MobiDB-lite"/>
    </source>
</evidence>
<feature type="compositionally biased region" description="Low complexity" evidence="5">
    <location>
        <begin position="51"/>
        <end position="68"/>
    </location>
</feature>
<feature type="transmembrane region" description="Helical" evidence="6">
    <location>
        <begin position="499"/>
        <end position="522"/>
    </location>
</feature>
<dbReference type="GO" id="GO:0008324">
    <property type="term" value="F:monoatomic cation transmembrane transporter activity"/>
    <property type="evidence" value="ECO:0007669"/>
    <property type="project" value="InterPro"/>
</dbReference>
<keyword evidence="2 6" id="KW-0812">Transmembrane</keyword>
<feature type="transmembrane region" description="Helical" evidence="6">
    <location>
        <begin position="442"/>
        <end position="463"/>
    </location>
</feature>
<feature type="compositionally biased region" description="Low complexity" evidence="5">
    <location>
        <begin position="286"/>
        <end position="306"/>
    </location>
</feature>
<dbReference type="Pfam" id="PF01545">
    <property type="entry name" value="Cation_efflux"/>
    <property type="match status" value="1"/>
</dbReference>
<dbReference type="GO" id="GO:0098771">
    <property type="term" value="P:inorganic ion homeostasis"/>
    <property type="evidence" value="ECO:0007669"/>
    <property type="project" value="UniProtKB-ARBA"/>
</dbReference>
<keyword evidence="3 6" id="KW-1133">Transmembrane helix</keyword>
<evidence type="ECO:0000256" key="6">
    <source>
        <dbReference type="SAM" id="Phobius"/>
    </source>
</evidence>
<feature type="compositionally biased region" description="Basic residues" evidence="5">
    <location>
        <begin position="113"/>
        <end position="122"/>
    </location>
</feature>
<feature type="compositionally biased region" description="Polar residues" evidence="5">
    <location>
        <begin position="131"/>
        <end position="155"/>
    </location>
</feature>
<feature type="compositionally biased region" description="Polar residues" evidence="5">
    <location>
        <begin position="210"/>
        <end position="222"/>
    </location>
</feature>
<keyword evidence="4 6" id="KW-0472">Membrane</keyword>
<evidence type="ECO:0000256" key="1">
    <source>
        <dbReference type="ARBA" id="ARBA00004141"/>
    </source>
</evidence>
<feature type="region of interest" description="Disordered" evidence="5">
    <location>
        <begin position="1"/>
        <end position="252"/>
    </location>
</feature>
<sequence length="726" mass="77142">MQRKTSNSRLSAQILNPSAHSHSHTHYIDTTGLGISNVPVSPSGEVHSKSNHASQSSALSPSASPFSPSDEEKENDGFDPNPLSHSLSHSHSMSHSLFHSQSPSQDNALKARPASRHQRMSHSRSSPSVSLTGSTPPTISSRSPNPYSQHTPTIFSTPPSVSEASPAESLDSVPPLLATPKSSNGSFVESRHDRIHSRNLSVFFPRPGRQPNQTDSQHQTPNLDDPVSLIPSSASPVPPSPRVTGRRGHHHKHSLSHNFFSFMDPIETNPAIAAASQSSPVSLDGTSPSSFPSATSTPRFTSAPSPLNLSPITPPARSPIAQLLAQPPLTQLIALFALLEFALGASLWVDGQAGGSLAVTGLGYLVVFDSLGVAGIVASELLNGIGSPLSSLCSPFGNHRLEPLMFFVQAIFLLFSSVYICKESVEHVMLLGHDHHDDYNELVLPNTLLLLAVGAALFSALFLQNHTKLVEAVGSTITGAPIIKRSTYRTTLFDRVFNLLTNPFSGCVLICTAGLLFGGLILPPDSLANLDKTVAVLETVLTFVVSYPASIAFGKVLLQTAPPERSVQMIALDRSLREVEGHPLVVHLAPPRIWRLVHHHASSVLPSSKQTSQESTSGSGLNSSSSSRRINSFRPANSAIGLNTGANANAAMSASACLLIVTLVVHVRDGATDSDILEVTKFAYDKCATAVGAPRLGRSIQQSGEIGGEGELTVEVRKGMPKWTDL</sequence>
<feature type="transmembrane region" description="Helical" evidence="6">
    <location>
        <begin position="332"/>
        <end position="349"/>
    </location>
</feature>
<dbReference type="SUPFAM" id="SSF161111">
    <property type="entry name" value="Cation efflux protein transmembrane domain-like"/>
    <property type="match status" value="1"/>
</dbReference>
<feature type="region of interest" description="Disordered" evidence="5">
    <location>
        <begin position="274"/>
        <end position="306"/>
    </location>
</feature>
<dbReference type="InterPro" id="IPR027469">
    <property type="entry name" value="Cation_efflux_TMD_sf"/>
</dbReference>
<proteinExistence type="predicted"/>
<feature type="region of interest" description="Disordered" evidence="5">
    <location>
        <begin position="605"/>
        <end position="629"/>
    </location>
</feature>
<feature type="compositionally biased region" description="Low complexity" evidence="5">
    <location>
        <begin position="156"/>
        <end position="169"/>
    </location>
</feature>
<feature type="compositionally biased region" description="Low complexity" evidence="5">
    <location>
        <begin position="226"/>
        <end position="235"/>
    </location>
</feature>
<feature type="compositionally biased region" description="Low complexity" evidence="5">
    <location>
        <begin position="612"/>
        <end position="629"/>
    </location>
</feature>
<evidence type="ECO:0000256" key="4">
    <source>
        <dbReference type="ARBA" id="ARBA00023136"/>
    </source>
</evidence>
<evidence type="ECO:0000313" key="8">
    <source>
        <dbReference type="EMBL" id="CDZ97417.1"/>
    </source>
</evidence>
<protein>
    <submittedName>
        <fullName evidence="8">Putative Zn2 transporter MSC2 (Cation diffusion facilitator superfamily)</fullName>
    </submittedName>
</protein>
<feature type="compositionally biased region" description="Polar residues" evidence="5">
    <location>
        <begin position="1"/>
        <end position="20"/>
    </location>
</feature>
<dbReference type="InterPro" id="IPR058533">
    <property type="entry name" value="Cation_efflux_TM"/>
</dbReference>
<comment type="subcellular location">
    <subcellularLocation>
        <location evidence="1">Membrane</location>
        <topology evidence="1">Multi-pass membrane protein</topology>
    </subcellularLocation>
</comment>
<accession>A0A0F7SKI0</accession>
<dbReference type="Gene3D" id="1.20.1510.10">
    <property type="entry name" value="Cation efflux protein transmembrane domain"/>
    <property type="match status" value="1"/>
</dbReference>
<dbReference type="EMBL" id="LN483167">
    <property type="protein sequence ID" value="CDZ97417.1"/>
    <property type="molecule type" value="Genomic_DNA"/>
</dbReference>
<feature type="domain" description="Cation efflux protein transmembrane" evidence="7">
    <location>
        <begin position="355"/>
        <end position="550"/>
    </location>
</feature>
<feature type="transmembrane region" description="Helical" evidence="6">
    <location>
        <begin position="361"/>
        <end position="382"/>
    </location>
</feature>
<dbReference type="GO" id="GO:0030003">
    <property type="term" value="P:intracellular monoatomic cation homeostasis"/>
    <property type="evidence" value="ECO:0007669"/>
    <property type="project" value="UniProtKB-ARBA"/>
</dbReference>
<feature type="compositionally biased region" description="Polar residues" evidence="5">
    <location>
        <begin position="275"/>
        <end position="285"/>
    </location>
</feature>
<evidence type="ECO:0000256" key="3">
    <source>
        <dbReference type="ARBA" id="ARBA00022989"/>
    </source>
</evidence>
<feature type="transmembrane region" description="Helical" evidence="6">
    <location>
        <begin position="403"/>
        <end position="422"/>
    </location>
</feature>
<dbReference type="GO" id="GO:0016020">
    <property type="term" value="C:membrane"/>
    <property type="evidence" value="ECO:0007669"/>
    <property type="project" value="UniProtKB-SubCell"/>
</dbReference>
<name>A0A0F7SKI0_PHARH</name>
<evidence type="ECO:0000259" key="7">
    <source>
        <dbReference type="Pfam" id="PF01545"/>
    </source>
</evidence>
<evidence type="ECO:0000256" key="2">
    <source>
        <dbReference type="ARBA" id="ARBA00022692"/>
    </source>
</evidence>